<dbReference type="GO" id="GO:0004360">
    <property type="term" value="F:glutamine-fructose-6-phosphate transaminase (isomerizing) activity"/>
    <property type="evidence" value="ECO:0007669"/>
    <property type="project" value="TreeGrafter"/>
</dbReference>
<dbReference type="GO" id="GO:0097367">
    <property type="term" value="F:carbohydrate derivative binding"/>
    <property type="evidence" value="ECO:0007669"/>
    <property type="project" value="InterPro"/>
</dbReference>
<dbReference type="Proteomes" id="UP000005396">
    <property type="component" value="Unassembled WGS sequence"/>
</dbReference>
<dbReference type="PIRSF" id="PIRSF009290">
    <property type="entry name" value="FrlB"/>
    <property type="match status" value="1"/>
</dbReference>
<protein>
    <recommendedName>
        <fullName evidence="1">SIS domain-containing protein</fullName>
    </recommendedName>
</protein>
<dbReference type="PANTHER" id="PTHR10937:SF14">
    <property type="entry name" value="FRUCTOSELYSINE 6-PHOSPHATE DEGLYCASE"/>
    <property type="match status" value="1"/>
</dbReference>
<dbReference type="SUPFAM" id="SSF53697">
    <property type="entry name" value="SIS domain"/>
    <property type="match status" value="1"/>
</dbReference>
<dbReference type="Gene3D" id="3.40.50.10490">
    <property type="entry name" value="Glucose-6-phosphate isomerase like protein, domain 1"/>
    <property type="match status" value="2"/>
</dbReference>
<evidence type="ECO:0000313" key="2">
    <source>
        <dbReference type="EMBL" id="EDP13941.1"/>
    </source>
</evidence>
<name>A8S109_ENTBW</name>
<proteinExistence type="predicted"/>
<dbReference type="GO" id="GO:0006487">
    <property type="term" value="P:protein N-linked glycosylation"/>
    <property type="evidence" value="ECO:0007669"/>
    <property type="project" value="TreeGrafter"/>
</dbReference>
<dbReference type="AlphaFoldDB" id="A8S109"/>
<dbReference type="InterPro" id="IPR046348">
    <property type="entry name" value="SIS_dom_sf"/>
</dbReference>
<dbReference type="InterPro" id="IPR001347">
    <property type="entry name" value="SIS_dom"/>
</dbReference>
<gene>
    <name evidence="2" type="ORF">CLOBOL_05822</name>
</gene>
<evidence type="ECO:0000313" key="3">
    <source>
        <dbReference type="Proteomes" id="UP000005396"/>
    </source>
</evidence>
<dbReference type="PROSITE" id="PS51464">
    <property type="entry name" value="SIS"/>
    <property type="match status" value="1"/>
</dbReference>
<dbReference type="PANTHER" id="PTHR10937">
    <property type="entry name" value="GLUCOSAMINE--FRUCTOSE-6-PHOSPHATE AMINOTRANSFERASE, ISOMERIZING"/>
    <property type="match status" value="1"/>
</dbReference>
<sequence length="338" mass="38442">MMYGFQNEDFLKTLNGAVAQIGEINRIADKVSDLGYKNIYLVGTGGTYAIISPLAYMLKTNSTLVWYHEIAAELLAAKPRSLTRDSLFITASLSGTTKETIAAAEYARSMGATVISFVGDRTAPLAAVSDYVVENAACNDNLVEELHIQFFALGARLMLKNGEFPQYERFVETLRKMPEVLLKVREQNDERALAFAEKHKDTGFHMCVGAGNTWGETYCFAMCVLEEMLWIPTKSIHAAEFFHGTVEMTDKNMSFMLFKGEDETRPLVDRVENFVRKYSDVVQVWDTRDYPLEGIDADMRKYVSPMVMSTQLERVSAHFEHVKDHSLDIRRYYRTVEY</sequence>
<dbReference type="CDD" id="cd05710">
    <property type="entry name" value="SIS_1"/>
    <property type="match status" value="1"/>
</dbReference>
<dbReference type="PaxDb" id="411902-CLOBOL_05822"/>
<reference evidence="2 3" key="2">
    <citation type="submission" date="2007-09" db="EMBL/GenBank/DDBJ databases">
        <title>Draft genome sequence of Clostridium bolteae (ATCC BAA-613).</title>
        <authorList>
            <person name="Sudarsanam P."/>
            <person name="Ley R."/>
            <person name="Guruge J."/>
            <person name="Turnbaugh P.J."/>
            <person name="Mahowald M."/>
            <person name="Liep D."/>
            <person name="Gordon J."/>
        </authorList>
    </citation>
    <scope>NUCLEOTIDE SEQUENCE [LARGE SCALE GENOMIC DNA]</scope>
    <source>
        <strain evidence="3">ATCC BAA-613 / DSM 15670 / CCUG 46953 / JCM 12243 / WAL 16351</strain>
    </source>
</reference>
<dbReference type="InterPro" id="IPR024713">
    <property type="entry name" value="Fructosamine_deglycase_FrlB"/>
</dbReference>
<dbReference type="eggNOG" id="COG2222">
    <property type="taxonomic scope" value="Bacteria"/>
</dbReference>
<dbReference type="GO" id="GO:0006047">
    <property type="term" value="P:UDP-N-acetylglucosamine metabolic process"/>
    <property type="evidence" value="ECO:0007669"/>
    <property type="project" value="TreeGrafter"/>
</dbReference>
<organism evidence="2 3">
    <name type="scientific">Enterocloster bolteae (strain ATCC BAA-613 / DSM 15670 / CCUG 46953 / JCM 12243 / WAL 16351)</name>
    <name type="common">Clostridium bolteae</name>
    <dbReference type="NCBI Taxonomy" id="411902"/>
    <lineage>
        <taxon>Bacteria</taxon>
        <taxon>Bacillati</taxon>
        <taxon>Bacillota</taxon>
        <taxon>Clostridia</taxon>
        <taxon>Lachnospirales</taxon>
        <taxon>Lachnospiraceae</taxon>
        <taxon>Enterocloster</taxon>
    </lineage>
</organism>
<comment type="caution">
    <text evidence="2">The sequence shown here is derived from an EMBL/GenBank/DDBJ whole genome shotgun (WGS) entry which is preliminary data.</text>
</comment>
<dbReference type="EMBL" id="ABCC02000044">
    <property type="protein sequence ID" value="EDP13941.1"/>
    <property type="molecule type" value="Genomic_DNA"/>
</dbReference>
<dbReference type="HOGENOM" id="CLU_012520_3_0_9"/>
<reference evidence="2 3" key="1">
    <citation type="submission" date="2007-08" db="EMBL/GenBank/DDBJ databases">
        <authorList>
            <person name="Fulton L."/>
            <person name="Clifton S."/>
            <person name="Fulton B."/>
            <person name="Xu J."/>
            <person name="Minx P."/>
            <person name="Pepin K.H."/>
            <person name="Johnson M."/>
            <person name="Thiruvilangam P."/>
            <person name="Bhonagiri V."/>
            <person name="Nash W.E."/>
            <person name="Mardis E.R."/>
            <person name="Wilson R.K."/>
        </authorList>
    </citation>
    <scope>NUCLEOTIDE SEQUENCE [LARGE SCALE GENOMIC DNA]</scope>
    <source>
        <strain evidence="3">ATCC BAA-613 / DSM 15670 / CCUG 46953 / JCM 12243 / WAL 16351</strain>
    </source>
</reference>
<accession>A8S109</accession>
<dbReference type="Pfam" id="PF01380">
    <property type="entry name" value="SIS"/>
    <property type="match status" value="1"/>
</dbReference>
<evidence type="ECO:0000259" key="1">
    <source>
        <dbReference type="PROSITE" id="PS51464"/>
    </source>
</evidence>
<feature type="domain" description="SIS" evidence="1">
    <location>
        <begin position="27"/>
        <end position="163"/>
    </location>
</feature>
<dbReference type="InterPro" id="IPR035488">
    <property type="entry name" value="FrlB_SIS"/>
</dbReference>
<dbReference type="GO" id="GO:0006002">
    <property type="term" value="P:fructose 6-phosphate metabolic process"/>
    <property type="evidence" value="ECO:0007669"/>
    <property type="project" value="TreeGrafter"/>
</dbReference>